<evidence type="ECO:0000313" key="2">
    <source>
        <dbReference type="Proteomes" id="UP001557470"/>
    </source>
</evidence>
<evidence type="ECO:0000313" key="1">
    <source>
        <dbReference type="EMBL" id="KAL0984359.1"/>
    </source>
</evidence>
<accession>A0ABD0XK66</accession>
<sequence length="67" mass="7815">MNAVTSLEHLKAFDQTRRLAISCQKIATSRKIELRLIVLMLFDRMLTKRHAQPCQRRTDRGGFSLDQ</sequence>
<gene>
    <name evidence="1" type="ORF">UPYG_G00140450</name>
</gene>
<comment type="caution">
    <text evidence="1">The sequence shown here is derived from an EMBL/GenBank/DDBJ whole genome shotgun (WGS) entry which is preliminary data.</text>
</comment>
<reference evidence="1 2" key="1">
    <citation type="submission" date="2024-06" db="EMBL/GenBank/DDBJ databases">
        <authorList>
            <person name="Pan Q."/>
            <person name="Wen M."/>
            <person name="Jouanno E."/>
            <person name="Zahm M."/>
            <person name="Klopp C."/>
            <person name="Cabau C."/>
            <person name="Louis A."/>
            <person name="Berthelot C."/>
            <person name="Parey E."/>
            <person name="Roest Crollius H."/>
            <person name="Montfort J."/>
            <person name="Robinson-Rechavi M."/>
            <person name="Bouchez O."/>
            <person name="Lampietro C."/>
            <person name="Lopez Roques C."/>
            <person name="Donnadieu C."/>
            <person name="Postlethwait J."/>
            <person name="Bobe J."/>
            <person name="Verreycken H."/>
            <person name="Guiguen Y."/>
        </authorList>
    </citation>
    <scope>NUCLEOTIDE SEQUENCE [LARGE SCALE GENOMIC DNA]</scope>
    <source>
        <strain evidence="1">Up_M1</strain>
        <tissue evidence="1">Testis</tissue>
    </source>
</reference>
<name>A0ABD0XK66_UMBPY</name>
<dbReference type="EMBL" id="JAGEUA010000004">
    <property type="protein sequence ID" value="KAL0984359.1"/>
    <property type="molecule type" value="Genomic_DNA"/>
</dbReference>
<proteinExistence type="predicted"/>
<organism evidence="1 2">
    <name type="scientific">Umbra pygmaea</name>
    <name type="common">Eastern mudminnow</name>
    <dbReference type="NCBI Taxonomy" id="75934"/>
    <lineage>
        <taxon>Eukaryota</taxon>
        <taxon>Metazoa</taxon>
        <taxon>Chordata</taxon>
        <taxon>Craniata</taxon>
        <taxon>Vertebrata</taxon>
        <taxon>Euteleostomi</taxon>
        <taxon>Actinopterygii</taxon>
        <taxon>Neopterygii</taxon>
        <taxon>Teleostei</taxon>
        <taxon>Protacanthopterygii</taxon>
        <taxon>Esociformes</taxon>
        <taxon>Umbridae</taxon>
        <taxon>Umbra</taxon>
    </lineage>
</organism>
<dbReference type="AlphaFoldDB" id="A0ABD0XK66"/>
<keyword evidence="2" id="KW-1185">Reference proteome</keyword>
<protein>
    <submittedName>
        <fullName evidence="1">Uncharacterized protein</fullName>
    </submittedName>
</protein>
<dbReference type="Proteomes" id="UP001557470">
    <property type="component" value="Unassembled WGS sequence"/>
</dbReference>